<sequence length="111" mass="12726">IEAIDADEGITLVNVQANVKIFYADKDLDGEEVFVKQEVVVDKKKINEVTLAQAFTELKTLKPKAKWVVIQEPSESLTTTRIIPKQKSQDKLKKKYLQEKELKKNKKLTLL</sequence>
<name>A0A699VCW7_TANCI</name>
<feature type="non-terminal residue" evidence="1">
    <location>
        <position position="1"/>
    </location>
</feature>
<organism evidence="1">
    <name type="scientific">Tanacetum cinerariifolium</name>
    <name type="common">Dalmatian daisy</name>
    <name type="synonym">Chrysanthemum cinerariifolium</name>
    <dbReference type="NCBI Taxonomy" id="118510"/>
    <lineage>
        <taxon>Eukaryota</taxon>
        <taxon>Viridiplantae</taxon>
        <taxon>Streptophyta</taxon>
        <taxon>Embryophyta</taxon>
        <taxon>Tracheophyta</taxon>
        <taxon>Spermatophyta</taxon>
        <taxon>Magnoliopsida</taxon>
        <taxon>eudicotyledons</taxon>
        <taxon>Gunneridae</taxon>
        <taxon>Pentapetalae</taxon>
        <taxon>asterids</taxon>
        <taxon>campanulids</taxon>
        <taxon>Asterales</taxon>
        <taxon>Asteraceae</taxon>
        <taxon>Asteroideae</taxon>
        <taxon>Anthemideae</taxon>
        <taxon>Anthemidinae</taxon>
        <taxon>Tanacetum</taxon>
    </lineage>
</organism>
<protein>
    <submittedName>
        <fullName evidence="1">Uncharacterized protein</fullName>
    </submittedName>
</protein>
<evidence type="ECO:0000313" key="1">
    <source>
        <dbReference type="EMBL" id="GFD33362.1"/>
    </source>
</evidence>
<gene>
    <name evidence="1" type="ORF">Tci_905331</name>
</gene>
<comment type="caution">
    <text evidence="1">The sequence shown here is derived from an EMBL/GenBank/DDBJ whole genome shotgun (WGS) entry which is preliminary data.</text>
</comment>
<dbReference type="EMBL" id="BKCJ011434490">
    <property type="protein sequence ID" value="GFD33362.1"/>
    <property type="molecule type" value="Genomic_DNA"/>
</dbReference>
<dbReference type="AlphaFoldDB" id="A0A699VCW7"/>
<proteinExistence type="predicted"/>
<accession>A0A699VCW7</accession>
<reference evidence="1" key="1">
    <citation type="journal article" date="2019" name="Sci. Rep.">
        <title>Draft genome of Tanacetum cinerariifolium, the natural source of mosquito coil.</title>
        <authorList>
            <person name="Yamashiro T."/>
            <person name="Shiraishi A."/>
            <person name="Satake H."/>
            <person name="Nakayama K."/>
        </authorList>
    </citation>
    <scope>NUCLEOTIDE SEQUENCE</scope>
</reference>